<keyword evidence="6" id="KW-0539">Nucleus</keyword>
<feature type="region of interest" description="Disordered" evidence="7">
    <location>
        <begin position="167"/>
        <end position="191"/>
    </location>
</feature>
<organism evidence="10">
    <name type="scientific">Podocarpus matudae var. reichei</name>
    <dbReference type="NCBI Taxonomy" id="197626"/>
    <lineage>
        <taxon>Eukaryota</taxon>
        <taxon>Viridiplantae</taxon>
        <taxon>Streptophyta</taxon>
        <taxon>Embryophyta</taxon>
        <taxon>Tracheophyta</taxon>
        <taxon>Spermatophyta</taxon>
        <taxon>Pinopsida</taxon>
        <taxon>Pinidae</taxon>
        <taxon>Conifers II</taxon>
        <taxon>Araucariales</taxon>
        <taxon>Podocarpaceae</taxon>
        <taxon>Podocarpus</taxon>
    </lineage>
</organism>
<comment type="subcellular location">
    <subcellularLocation>
        <location evidence="1">Nucleus</location>
    </subcellularLocation>
</comment>
<accession>A0A140KQE0</accession>
<gene>
    <name evidence="10" type="primary">YAB B</name>
</gene>
<evidence type="ECO:0000256" key="4">
    <source>
        <dbReference type="ARBA" id="ARBA00022771"/>
    </source>
</evidence>
<dbReference type="Pfam" id="PF24868">
    <property type="entry name" value="YABBY_N"/>
    <property type="match status" value="1"/>
</dbReference>
<feature type="region of interest" description="Disordered" evidence="7">
    <location>
        <begin position="70"/>
        <end position="99"/>
    </location>
</feature>
<keyword evidence="4" id="KW-0863">Zinc-finger</keyword>
<feature type="compositionally biased region" description="Basic and acidic residues" evidence="7">
    <location>
        <begin position="75"/>
        <end position="86"/>
    </location>
</feature>
<dbReference type="InterPro" id="IPR056776">
    <property type="entry name" value="YABBY_N"/>
</dbReference>
<proteinExistence type="evidence at transcript level"/>
<dbReference type="InterPro" id="IPR056775">
    <property type="entry name" value="YABBY_C"/>
</dbReference>
<comment type="similarity">
    <text evidence="2">Belongs to the YABBY family.</text>
</comment>
<feature type="non-terminal residue" evidence="10">
    <location>
        <position position="191"/>
    </location>
</feature>
<sequence>MSSCIDFGVVGADHLCYVQCKYCGTVLAVNVPRSSLFEIVPVRCGHCTSLLSVNLTGLFQALPHHGLNPEIQNQDEVRSTGTKKDSSSSSKSTGDSILPYEAVESETKKSVSFVPEKRQRVPSAYNRFIREEIQRIKSINPDISHREAFGTAAKNWAYLGLMIPDNKKQQNPNQVESGSEKMYLQQTAIVR</sequence>
<evidence type="ECO:0000256" key="5">
    <source>
        <dbReference type="ARBA" id="ARBA00022833"/>
    </source>
</evidence>
<reference evidence="10" key="1">
    <citation type="journal article" date="2016" name="Evol. Dev.">
        <title>Evolution of the YABBY gene family in seed plants.</title>
        <authorList>
            <person name="Finet C."/>
            <person name="Floyd S.K."/>
            <person name="Conway S.J."/>
            <person name="Zhong B."/>
            <person name="Scutt C.P."/>
            <person name="Bowman J.L."/>
        </authorList>
    </citation>
    <scope>NUCLEOTIDE SEQUENCE</scope>
</reference>
<dbReference type="Pfam" id="PF04690">
    <property type="entry name" value="YABBY"/>
    <property type="match status" value="1"/>
</dbReference>
<feature type="compositionally biased region" description="Low complexity" evidence="7">
    <location>
        <begin position="87"/>
        <end position="96"/>
    </location>
</feature>
<evidence type="ECO:0000256" key="3">
    <source>
        <dbReference type="ARBA" id="ARBA00022723"/>
    </source>
</evidence>
<evidence type="ECO:0000256" key="7">
    <source>
        <dbReference type="SAM" id="MobiDB-lite"/>
    </source>
</evidence>
<dbReference type="InterPro" id="IPR036910">
    <property type="entry name" value="HMG_box_dom_sf"/>
</dbReference>
<dbReference type="EMBL" id="LN871578">
    <property type="protein sequence ID" value="CTQ35256.1"/>
    <property type="molecule type" value="mRNA"/>
</dbReference>
<keyword evidence="3" id="KW-0479">Metal-binding</keyword>
<evidence type="ECO:0000256" key="2">
    <source>
        <dbReference type="ARBA" id="ARBA00010325"/>
    </source>
</evidence>
<feature type="domain" description="YABBY N-terminal" evidence="9">
    <location>
        <begin position="12"/>
        <end position="65"/>
    </location>
</feature>
<evidence type="ECO:0000256" key="1">
    <source>
        <dbReference type="ARBA" id="ARBA00004123"/>
    </source>
</evidence>
<evidence type="ECO:0000259" key="8">
    <source>
        <dbReference type="Pfam" id="PF04690"/>
    </source>
</evidence>
<dbReference type="Gene3D" id="1.10.30.10">
    <property type="entry name" value="High mobility group box domain"/>
    <property type="match status" value="1"/>
</dbReference>
<dbReference type="PANTHER" id="PTHR31675">
    <property type="entry name" value="PROTEIN YABBY 6-RELATED"/>
    <property type="match status" value="1"/>
</dbReference>
<dbReference type="GO" id="GO:0005634">
    <property type="term" value="C:nucleus"/>
    <property type="evidence" value="ECO:0007669"/>
    <property type="project" value="UniProtKB-SubCell"/>
</dbReference>
<evidence type="ECO:0000256" key="6">
    <source>
        <dbReference type="ARBA" id="ARBA00023242"/>
    </source>
</evidence>
<evidence type="ECO:0000259" key="9">
    <source>
        <dbReference type="Pfam" id="PF24868"/>
    </source>
</evidence>
<keyword evidence="5" id="KW-0862">Zinc</keyword>
<name>A0A140KQE0_9CONI</name>
<dbReference type="InterPro" id="IPR006780">
    <property type="entry name" value="YABBY"/>
</dbReference>
<dbReference type="SUPFAM" id="SSF47095">
    <property type="entry name" value="HMG-box"/>
    <property type="match status" value="1"/>
</dbReference>
<dbReference type="GO" id="GO:0045165">
    <property type="term" value="P:cell fate commitment"/>
    <property type="evidence" value="ECO:0007669"/>
    <property type="project" value="TreeGrafter"/>
</dbReference>
<evidence type="ECO:0000313" key="10">
    <source>
        <dbReference type="EMBL" id="CTQ35256.1"/>
    </source>
</evidence>
<dbReference type="GO" id="GO:0008270">
    <property type="term" value="F:zinc ion binding"/>
    <property type="evidence" value="ECO:0007669"/>
    <property type="project" value="UniProtKB-KW"/>
</dbReference>
<feature type="domain" description="YABBY protein C-terminal" evidence="8">
    <location>
        <begin position="107"/>
        <end position="158"/>
    </location>
</feature>
<dbReference type="AlphaFoldDB" id="A0A140KQE0"/>
<protein>
    <submittedName>
        <fullName evidence="10">YABBY transcription factor</fullName>
    </submittedName>
</protein>